<name>A0ABP7PXE7_9SPHI</name>
<evidence type="ECO:0000313" key="2">
    <source>
        <dbReference type="EMBL" id="GAA3972637.1"/>
    </source>
</evidence>
<protein>
    <submittedName>
        <fullName evidence="2">NmrA family NAD(P)-binding protein</fullName>
    </submittedName>
</protein>
<keyword evidence="3" id="KW-1185">Reference proteome</keyword>
<dbReference type="PANTHER" id="PTHR43162">
    <property type="match status" value="1"/>
</dbReference>
<dbReference type="Pfam" id="PF13460">
    <property type="entry name" value="NAD_binding_10"/>
    <property type="match status" value="1"/>
</dbReference>
<evidence type="ECO:0000259" key="1">
    <source>
        <dbReference type="Pfam" id="PF13460"/>
    </source>
</evidence>
<sequence length="294" mass="31158">MKITITGSLGNISKPLAQILKAAGHELTIVSSNPDKTAEIEALGAKAAIGSLADVAFITLAFTGADAVYAMVPPNFGAADLRAYMGQTGKNYAEAIRQSGVKRVVALSSIGAHLDSGTGPIKGIHDVEGILSQVDGVDVKFIRAPFFYVNLFNDIPMIKTAGILGANYPATARLVMVHPTDIAAAVAEELQKGFTGKSVRYLVSDETTTSHLAKTLGAAIGKPQLPWVEFTDEQAYGGMTQHDVPEEMAKNFVEMGTAIRSGAIWEDYDKHQPATTGKIKLADFAKEFAAVYNA</sequence>
<evidence type="ECO:0000313" key="3">
    <source>
        <dbReference type="Proteomes" id="UP001500742"/>
    </source>
</evidence>
<dbReference type="InterPro" id="IPR016040">
    <property type="entry name" value="NAD(P)-bd_dom"/>
</dbReference>
<organism evidence="2 3">
    <name type="scientific">Mucilaginibacter dorajii</name>
    <dbReference type="NCBI Taxonomy" id="692994"/>
    <lineage>
        <taxon>Bacteria</taxon>
        <taxon>Pseudomonadati</taxon>
        <taxon>Bacteroidota</taxon>
        <taxon>Sphingobacteriia</taxon>
        <taxon>Sphingobacteriales</taxon>
        <taxon>Sphingobacteriaceae</taxon>
        <taxon>Mucilaginibacter</taxon>
    </lineage>
</organism>
<proteinExistence type="predicted"/>
<gene>
    <name evidence="2" type="ORF">GCM10022210_23100</name>
</gene>
<dbReference type="InterPro" id="IPR051604">
    <property type="entry name" value="Ergot_Alk_Oxidoreductase"/>
</dbReference>
<dbReference type="RefSeq" id="WP_259096484.1">
    <property type="nucleotide sequence ID" value="NZ_BAAAZC010000017.1"/>
</dbReference>
<reference evidence="3" key="1">
    <citation type="journal article" date="2019" name="Int. J. Syst. Evol. Microbiol.">
        <title>The Global Catalogue of Microorganisms (GCM) 10K type strain sequencing project: providing services to taxonomists for standard genome sequencing and annotation.</title>
        <authorList>
            <consortium name="The Broad Institute Genomics Platform"/>
            <consortium name="The Broad Institute Genome Sequencing Center for Infectious Disease"/>
            <person name="Wu L."/>
            <person name="Ma J."/>
        </authorList>
    </citation>
    <scope>NUCLEOTIDE SEQUENCE [LARGE SCALE GENOMIC DNA]</scope>
    <source>
        <strain evidence="3">JCM 16601</strain>
    </source>
</reference>
<accession>A0ABP7PXE7</accession>
<dbReference type="SUPFAM" id="SSF51735">
    <property type="entry name" value="NAD(P)-binding Rossmann-fold domains"/>
    <property type="match status" value="1"/>
</dbReference>
<dbReference type="Gene3D" id="3.40.50.720">
    <property type="entry name" value="NAD(P)-binding Rossmann-like Domain"/>
    <property type="match status" value="1"/>
</dbReference>
<dbReference type="PANTHER" id="PTHR43162:SF1">
    <property type="entry name" value="PRESTALK A DIFFERENTIATION PROTEIN A"/>
    <property type="match status" value="1"/>
</dbReference>
<dbReference type="Gene3D" id="3.90.25.10">
    <property type="entry name" value="UDP-galactose 4-epimerase, domain 1"/>
    <property type="match status" value="1"/>
</dbReference>
<dbReference type="EMBL" id="BAAAZC010000017">
    <property type="protein sequence ID" value="GAA3972637.1"/>
    <property type="molecule type" value="Genomic_DNA"/>
</dbReference>
<dbReference type="InterPro" id="IPR036291">
    <property type="entry name" value="NAD(P)-bd_dom_sf"/>
</dbReference>
<comment type="caution">
    <text evidence="2">The sequence shown here is derived from an EMBL/GenBank/DDBJ whole genome shotgun (WGS) entry which is preliminary data.</text>
</comment>
<feature type="domain" description="NAD(P)-binding" evidence="1">
    <location>
        <begin position="7"/>
        <end position="113"/>
    </location>
</feature>
<dbReference type="Proteomes" id="UP001500742">
    <property type="component" value="Unassembled WGS sequence"/>
</dbReference>